<dbReference type="InterPro" id="IPR032394">
    <property type="entry name" value="Anoct_dimer"/>
</dbReference>
<protein>
    <submittedName>
        <fullName evidence="2">Anoctamin-5</fullName>
    </submittedName>
</protein>
<organism evidence="2 3">
    <name type="scientific">Ameca splendens</name>
    <dbReference type="NCBI Taxonomy" id="208324"/>
    <lineage>
        <taxon>Eukaryota</taxon>
        <taxon>Metazoa</taxon>
        <taxon>Chordata</taxon>
        <taxon>Craniata</taxon>
        <taxon>Vertebrata</taxon>
        <taxon>Euteleostomi</taxon>
        <taxon>Actinopterygii</taxon>
        <taxon>Neopterygii</taxon>
        <taxon>Teleostei</taxon>
        <taxon>Neoteleostei</taxon>
        <taxon>Acanthomorphata</taxon>
        <taxon>Ovalentaria</taxon>
        <taxon>Atherinomorphae</taxon>
        <taxon>Cyprinodontiformes</taxon>
        <taxon>Goodeidae</taxon>
        <taxon>Ameca</taxon>
    </lineage>
</organism>
<feature type="domain" description="Anoctamin dimerisation" evidence="1">
    <location>
        <begin position="14"/>
        <end position="64"/>
    </location>
</feature>
<dbReference type="Pfam" id="PF16178">
    <property type="entry name" value="Anoct_dimer"/>
    <property type="match status" value="1"/>
</dbReference>
<evidence type="ECO:0000259" key="1">
    <source>
        <dbReference type="Pfam" id="PF16178"/>
    </source>
</evidence>
<proteinExistence type="predicted"/>
<gene>
    <name evidence="2" type="primary">ANO5_3</name>
    <name evidence="2" type="ORF">AMECASPLE_037011</name>
</gene>
<keyword evidence="3" id="KW-1185">Reference proteome</keyword>
<accession>A0ABV0ZIE5</accession>
<dbReference type="EMBL" id="JAHRIP010062504">
    <property type="protein sequence ID" value="MEQ2305360.1"/>
    <property type="molecule type" value="Genomic_DNA"/>
</dbReference>
<reference evidence="2 3" key="1">
    <citation type="submission" date="2021-06" db="EMBL/GenBank/DDBJ databases">
        <authorList>
            <person name="Palmer J.M."/>
        </authorList>
    </citation>
    <scope>NUCLEOTIDE SEQUENCE [LARGE SCALE GENOMIC DNA]</scope>
    <source>
        <strain evidence="2 3">AS_MEX2019</strain>
        <tissue evidence="2">Muscle</tissue>
    </source>
</reference>
<name>A0ABV0ZIE5_9TELE</name>
<sequence>MEIGKQKLSKDSVFFRDGVRRIDFVLSYVDDKDCEKKQERRRIYEANLKKAGLELETEDKSEAHSLTDPSPWD</sequence>
<comment type="caution">
    <text evidence="2">The sequence shown here is derived from an EMBL/GenBank/DDBJ whole genome shotgun (WGS) entry which is preliminary data.</text>
</comment>
<evidence type="ECO:0000313" key="2">
    <source>
        <dbReference type="EMBL" id="MEQ2305360.1"/>
    </source>
</evidence>
<dbReference type="Proteomes" id="UP001469553">
    <property type="component" value="Unassembled WGS sequence"/>
</dbReference>
<evidence type="ECO:0000313" key="3">
    <source>
        <dbReference type="Proteomes" id="UP001469553"/>
    </source>
</evidence>